<dbReference type="PRINTS" id="PR00039">
    <property type="entry name" value="HTHLYSR"/>
</dbReference>
<dbReference type="PANTHER" id="PTHR30346">
    <property type="entry name" value="TRANSCRIPTIONAL DUAL REGULATOR HCAR-RELATED"/>
    <property type="match status" value="1"/>
</dbReference>
<keyword evidence="2" id="KW-0805">Transcription regulation</keyword>
<evidence type="ECO:0000256" key="4">
    <source>
        <dbReference type="ARBA" id="ARBA00023163"/>
    </source>
</evidence>
<dbReference type="GO" id="GO:0032993">
    <property type="term" value="C:protein-DNA complex"/>
    <property type="evidence" value="ECO:0007669"/>
    <property type="project" value="TreeGrafter"/>
</dbReference>
<gene>
    <name evidence="6" type="primary">ycgK</name>
    <name evidence="6" type="ORF">DNHGIG_06320</name>
</gene>
<dbReference type="SUPFAM" id="SSF53850">
    <property type="entry name" value="Periplasmic binding protein-like II"/>
    <property type="match status" value="1"/>
</dbReference>
<dbReference type="EMBL" id="BOQE01000001">
    <property type="protein sequence ID" value="GIM45083.1"/>
    <property type="molecule type" value="Genomic_DNA"/>
</dbReference>
<feature type="domain" description="HTH lysR-type" evidence="5">
    <location>
        <begin position="1"/>
        <end position="58"/>
    </location>
</feature>
<dbReference type="SUPFAM" id="SSF46785">
    <property type="entry name" value="Winged helix' DNA-binding domain"/>
    <property type="match status" value="1"/>
</dbReference>
<dbReference type="RefSeq" id="WP_282198316.1">
    <property type="nucleotide sequence ID" value="NZ_BOQE01000001.1"/>
</dbReference>
<protein>
    <submittedName>
        <fullName evidence="6">HTH-type transcriptional regulator YcgK</fullName>
    </submittedName>
</protein>
<dbReference type="InterPro" id="IPR036390">
    <property type="entry name" value="WH_DNA-bd_sf"/>
</dbReference>
<name>A0AAV4LBB6_9BACL</name>
<keyword evidence="3" id="KW-0238">DNA-binding</keyword>
<dbReference type="Pfam" id="PF00126">
    <property type="entry name" value="HTH_1"/>
    <property type="match status" value="1"/>
</dbReference>
<dbReference type="Pfam" id="PF03466">
    <property type="entry name" value="LysR_substrate"/>
    <property type="match status" value="2"/>
</dbReference>
<reference evidence="6" key="1">
    <citation type="journal article" date="2023" name="Int. J. Syst. Evol. Microbiol.">
        <title>Collibacillus ludicampi gen. nov., sp. nov., a new soil bacterium of the family Alicyclobacillaceae.</title>
        <authorList>
            <person name="Jojima T."/>
            <person name="Ioku Y."/>
            <person name="Fukuta Y."/>
            <person name="Shirasaka N."/>
            <person name="Matsumura Y."/>
            <person name="Mori M."/>
        </authorList>
    </citation>
    <scope>NUCLEOTIDE SEQUENCE</scope>
    <source>
        <strain evidence="6">TP075</strain>
    </source>
</reference>
<proteinExistence type="inferred from homology"/>
<evidence type="ECO:0000256" key="3">
    <source>
        <dbReference type="ARBA" id="ARBA00023125"/>
    </source>
</evidence>
<organism evidence="6 7">
    <name type="scientific">Collibacillus ludicampi</name>
    <dbReference type="NCBI Taxonomy" id="2771369"/>
    <lineage>
        <taxon>Bacteria</taxon>
        <taxon>Bacillati</taxon>
        <taxon>Bacillota</taxon>
        <taxon>Bacilli</taxon>
        <taxon>Bacillales</taxon>
        <taxon>Alicyclobacillaceae</taxon>
        <taxon>Collibacillus</taxon>
    </lineage>
</organism>
<keyword evidence="7" id="KW-1185">Reference proteome</keyword>
<dbReference type="GO" id="GO:0003700">
    <property type="term" value="F:DNA-binding transcription factor activity"/>
    <property type="evidence" value="ECO:0007669"/>
    <property type="project" value="InterPro"/>
</dbReference>
<dbReference type="Proteomes" id="UP001057291">
    <property type="component" value="Unassembled WGS sequence"/>
</dbReference>
<dbReference type="Gene3D" id="1.10.10.10">
    <property type="entry name" value="Winged helix-like DNA-binding domain superfamily/Winged helix DNA-binding domain"/>
    <property type="match status" value="1"/>
</dbReference>
<dbReference type="CDD" id="cd05466">
    <property type="entry name" value="PBP2_LTTR_substrate"/>
    <property type="match status" value="1"/>
</dbReference>
<evidence type="ECO:0000256" key="1">
    <source>
        <dbReference type="ARBA" id="ARBA00009437"/>
    </source>
</evidence>
<accession>A0AAV4LBB6</accession>
<dbReference type="Gene3D" id="3.40.190.290">
    <property type="match status" value="1"/>
</dbReference>
<comment type="similarity">
    <text evidence="1">Belongs to the LysR transcriptional regulatory family.</text>
</comment>
<evidence type="ECO:0000313" key="6">
    <source>
        <dbReference type="EMBL" id="GIM45083.1"/>
    </source>
</evidence>
<dbReference type="FunFam" id="1.10.10.10:FF:000001">
    <property type="entry name" value="LysR family transcriptional regulator"/>
    <property type="match status" value="1"/>
</dbReference>
<dbReference type="PANTHER" id="PTHR30346:SF28">
    <property type="entry name" value="HTH-TYPE TRANSCRIPTIONAL REGULATOR CYNR"/>
    <property type="match status" value="1"/>
</dbReference>
<dbReference type="AlphaFoldDB" id="A0AAV4LBB6"/>
<dbReference type="GO" id="GO:0003677">
    <property type="term" value="F:DNA binding"/>
    <property type="evidence" value="ECO:0007669"/>
    <property type="project" value="UniProtKB-KW"/>
</dbReference>
<dbReference type="InterPro" id="IPR036388">
    <property type="entry name" value="WH-like_DNA-bd_sf"/>
</dbReference>
<evidence type="ECO:0000256" key="2">
    <source>
        <dbReference type="ARBA" id="ARBA00023015"/>
    </source>
</evidence>
<sequence>MEMRLLEYAIEVYRKKSFTKAAQTLCIAQPSLSQQISKLERSLGVTLFYRGHGGVEVTPDGLRFIEQAEQIVRMRDDLIREMNERREGIGRELVIGITAITGGHVLPPLLKAYKEQYPQVQVRLVEESTATLEELTAKGLADVSILSLPLDDSRLATRVMLTEPIFVAVPRVKKDWMPTEVQRRIEFAILETDEEPISHIISLADLSNAPFILLKQGFGFRRTILELCAKHGFQPHIAYETSSIETAQSLVTYGLGVTLVPDMVRRHVHPHPLYLSLDSKPSRTLVFAYRAERYLSLAARALLDIYEKLSSGEIPVDLGTG</sequence>
<dbReference type="InterPro" id="IPR005119">
    <property type="entry name" value="LysR_subst-bd"/>
</dbReference>
<comment type="caution">
    <text evidence="6">The sequence shown here is derived from an EMBL/GenBank/DDBJ whole genome shotgun (WGS) entry which is preliminary data.</text>
</comment>
<evidence type="ECO:0000313" key="7">
    <source>
        <dbReference type="Proteomes" id="UP001057291"/>
    </source>
</evidence>
<dbReference type="PROSITE" id="PS50931">
    <property type="entry name" value="HTH_LYSR"/>
    <property type="match status" value="1"/>
</dbReference>
<evidence type="ECO:0000259" key="5">
    <source>
        <dbReference type="PROSITE" id="PS50931"/>
    </source>
</evidence>
<keyword evidence="4" id="KW-0804">Transcription</keyword>
<dbReference type="InterPro" id="IPR000847">
    <property type="entry name" value="LysR_HTH_N"/>
</dbReference>